<organism evidence="2 3">
    <name type="scientific">Nocardioides hankookensis</name>
    <dbReference type="NCBI Taxonomy" id="443157"/>
    <lineage>
        <taxon>Bacteria</taxon>
        <taxon>Bacillati</taxon>
        <taxon>Actinomycetota</taxon>
        <taxon>Actinomycetes</taxon>
        <taxon>Propionibacteriales</taxon>
        <taxon>Nocardioidaceae</taxon>
        <taxon>Nocardioides</taxon>
    </lineage>
</organism>
<sequence length="401" mass="42809">MRARGWMVAVVACALAVPTSTATAVTSTDETTSGRVVASAPVPGRNGIDSVVTADGRKLVVLSGNRLTQYALGERTIRPLGSTVVAPMRKGTDFQLAVHPGGRAAYVVWHRFSNDSPRDFGDVVRVYDLTVRAPRYARTVALRRLLPQQPDAAEVAAITVSPDGRRLVVLGGDGGGHERLLVLDVRRPGTPASGAVVNTEARPYLTSMSVTPDSSRLLINSDPRLYSYRLPRTAAPVLEASPSIEMPGGDWRGDPYLGTNIVGVTALGDGTAYIGMKGETDQDDWAEQVSTVMHVRVSDGAVLSHTDVRGPEEGWAPGALLGAVSNNGRRVYATWGWLNVETPRPRSLVWYDADLATRHDGPALGWVRDVVVSPGGPTRGLVYVVSLRSGGHLRVSAVDLR</sequence>
<dbReference type="RefSeq" id="WP_379158629.1">
    <property type="nucleotide sequence ID" value="NZ_JBHSRJ010000009.1"/>
</dbReference>
<feature type="signal peptide" evidence="1">
    <location>
        <begin position="1"/>
        <end position="24"/>
    </location>
</feature>
<keyword evidence="1" id="KW-0732">Signal</keyword>
<evidence type="ECO:0000313" key="3">
    <source>
        <dbReference type="Proteomes" id="UP001596135"/>
    </source>
</evidence>
<evidence type="ECO:0000256" key="1">
    <source>
        <dbReference type="SAM" id="SignalP"/>
    </source>
</evidence>
<feature type="chain" id="PRO_5045535729" evidence="1">
    <location>
        <begin position="25"/>
        <end position="401"/>
    </location>
</feature>
<keyword evidence="3" id="KW-1185">Reference proteome</keyword>
<dbReference type="EMBL" id="JBHSRJ010000009">
    <property type="protein sequence ID" value="MFC6045431.1"/>
    <property type="molecule type" value="Genomic_DNA"/>
</dbReference>
<evidence type="ECO:0000313" key="2">
    <source>
        <dbReference type="EMBL" id="MFC6045431.1"/>
    </source>
</evidence>
<reference evidence="3" key="1">
    <citation type="journal article" date="2019" name="Int. J. Syst. Evol. Microbiol.">
        <title>The Global Catalogue of Microorganisms (GCM) 10K type strain sequencing project: providing services to taxonomists for standard genome sequencing and annotation.</title>
        <authorList>
            <consortium name="The Broad Institute Genomics Platform"/>
            <consortium name="The Broad Institute Genome Sequencing Center for Infectious Disease"/>
            <person name="Wu L."/>
            <person name="Ma J."/>
        </authorList>
    </citation>
    <scope>NUCLEOTIDE SEQUENCE [LARGE SCALE GENOMIC DNA]</scope>
    <source>
        <strain evidence="3">CCUG 54522</strain>
    </source>
</reference>
<dbReference type="Proteomes" id="UP001596135">
    <property type="component" value="Unassembled WGS sequence"/>
</dbReference>
<dbReference type="InterPro" id="IPR015943">
    <property type="entry name" value="WD40/YVTN_repeat-like_dom_sf"/>
</dbReference>
<proteinExistence type="predicted"/>
<dbReference type="Gene3D" id="2.130.10.10">
    <property type="entry name" value="YVTN repeat-like/Quinoprotein amine dehydrogenase"/>
    <property type="match status" value="1"/>
</dbReference>
<accession>A0ABW1LPM5</accession>
<protein>
    <submittedName>
        <fullName evidence="2">Uncharacterized protein</fullName>
    </submittedName>
</protein>
<dbReference type="SUPFAM" id="SSF82171">
    <property type="entry name" value="DPP6 N-terminal domain-like"/>
    <property type="match status" value="1"/>
</dbReference>
<comment type="caution">
    <text evidence="2">The sequence shown here is derived from an EMBL/GenBank/DDBJ whole genome shotgun (WGS) entry which is preliminary data.</text>
</comment>
<name>A0ABW1LPM5_9ACTN</name>
<gene>
    <name evidence="2" type="ORF">ACFPYL_20265</name>
</gene>